<organism evidence="1 2">
    <name type="scientific">Phlebia brevispora</name>
    <dbReference type="NCBI Taxonomy" id="194682"/>
    <lineage>
        <taxon>Eukaryota</taxon>
        <taxon>Fungi</taxon>
        <taxon>Dikarya</taxon>
        <taxon>Basidiomycota</taxon>
        <taxon>Agaricomycotina</taxon>
        <taxon>Agaricomycetes</taxon>
        <taxon>Polyporales</taxon>
        <taxon>Meruliaceae</taxon>
        <taxon>Phlebia</taxon>
    </lineage>
</organism>
<proteinExistence type="predicted"/>
<keyword evidence="2" id="KW-1185">Reference proteome</keyword>
<comment type="caution">
    <text evidence="1">The sequence shown here is derived from an EMBL/GenBank/DDBJ whole genome shotgun (WGS) entry which is preliminary data.</text>
</comment>
<sequence length="620" mass="69022">MDRYRSPQFSMASLQISSPRSLRPRDNRRTEQRVERYEPQPTHPPVIPIELIEGRPANQAVEDSAYATGAQDDLDYGSSAPSDVESSAGAASPGRRLLDGFVGGFGRISRVMAKHHSRESLYQEYLSEGSSEGAASQTNTPRYRYASTVLSDIPETSAETETSPRPHLPRPQPFQPFAVIPDTVPMEMVSSPTYTNSALESRNSKDVSIDIPLPPEDTWAYYIRRVQIVLIYVWNLPWSSARIVNDYVPARDGRSRYNEKPRVPWYTPRGGATNRDEEKLVQPAPVIPEFFILPPTPTTTLGTDLAPPRFPLGADVSFSSGVATAFCTNRFWTAETLTYVRPHTLRFVDPSLRLARCTIYGFKHAEMLITKTYHDVPSALDNGRPIRIFIIAPTVPGYPNAKFPGVVCFSEIYQVTGPVERFAGQIASQGFVVGTDRGNKYKVEKEVAAYDEDATLAIDLLCSLKNCNGRIAATGMCLGGHLAFRAAFDRRVLSSVCFFATDIHCATLGKGKNDDTLVRVRKGDLKGKGELVMIFGKQDTHVPREGRDLIRKTLEDADVPVSFLEVQAQHAFIRDESSKGRWDAALTRSLFTFMMEVFERTVGRDLGEKVDGNQKIEHVC</sequence>
<accession>A0ACC1T3A2</accession>
<reference evidence="1" key="1">
    <citation type="submission" date="2022-07" db="EMBL/GenBank/DDBJ databases">
        <title>Genome Sequence of Phlebia brevispora.</title>
        <authorList>
            <person name="Buettner E."/>
        </authorList>
    </citation>
    <scope>NUCLEOTIDE SEQUENCE</scope>
    <source>
        <strain evidence="1">MPL23</strain>
    </source>
</reference>
<dbReference type="Proteomes" id="UP001148662">
    <property type="component" value="Unassembled WGS sequence"/>
</dbReference>
<name>A0ACC1T3A2_9APHY</name>
<dbReference type="EMBL" id="JANHOG010000711">
    <property type="protein sequence ID" value="KAJ3552061.1"/>
    <property type="molecule type" value="Genomic_DNA"/>
</dbReference>
<evidence type="ECO:0000313" key="2">
    <source>
        <dbReference type="Proteomes" id="UP001148662"/>
    </source>
</evidence>
<protein>
    <submittedName>
        <fullName evidence="1">Uncharacterized protein</fullName>
    </submittedName>
</protein>
<evidence type="ECO:0000313" key="1">
    <source>
        <dbReference type="EMBL" id="KAJ3552061.1"/>
    </source>
</evidence>
<gene>
    <name evidence="1" type="ORF">NM688_g4355</name>
</gene>